<dbReference type="EMBL" id="JAVDTF010000004">
    <property type="protein sequence ID" value="MDR6785348.1"/>
    <property type="molecule type" value="Genomic_DNA"/>
</dbReference>
<accession>A0ACC6L1V7</accession>
<evidence type="ECO:0000313" key="1">
    <source>
        <dbReference type="EMBL" id="MDR6785348.1"/>
    </source>
</evidence>
<comment type="caution">
    <text evidence="1">The sequence shown here is derived from an EMBL/GenBank/DDBJ whole genome shotgun (WGS) entry which is preliminary data.</text>
</comment>
<proteinExistence type="predicted"/>
<evidence type="ECO:0000313" key="2">
    <source>
        <dbReference type="Proteomes" id="UP001246858"/>
    </source>
</evidence>
<sequence>MKRLLLSSILMLFVTCTFAADYYWVGGAGNWTDLNHWASVSGGVANKSIVPGTGDDVYFDANSGLANNTLVTLPTGGHAYCRNMSWNGVTAAAIFRNTGSFQLQINGNLELAAPVRYAIMALTFTGNSNATFRTNGAARINQAGYYNSFVVNKPGGSLTLLDEIKIDLAVQYLTLTAGTLDLSGNSHSISNFVANGTGVRNLNITNSTITVGATWDTKGSNMTLTATGSAISADMFHSGGLTFAKVIATRNNPDMDIYGNTFEELILSAEAGQIGTQRIGASNTIGRLEFKGGGRIAGAGNVIGTLILAPGKGYIFHGNNTINTSIQANTADCDAMGELRGADANARLTFGAGATADIRNVLITSLTAVGGIIPIAVVGEDGGGNTGFNFTPRTGGNATLYWVGGEGEWNDKAHWSATSGGPGGACVPFTTDNVIFDANSGFTSVSKTVMATSTIRCHNMTWTNVTNSPVLDIGGYTMEIWGSIVLGPTVTLASANTQYLRGIYLLKGTEASTFTANGASLGNPLFNIEKTGVNGGLTILDDLTFPACSLRLASGKLLMPGRSINIAEIRSQTTNVRSTDFSNATITVNDWANDSRNCTFVNNAAGSFITAKVYFVVNGLTYPKVHCNTVLNAINITGTSISELVFTNTSSTSSVFALSGAGGNTIGTLDVRCGGVTFMGNNTITNLLLSPSRTYNFRNRQTINGLFRFNNPDCEGLGEMRGFEGTSATLNFGPASTQDFNNVYVQNMAATGAGVPVSVAGADAGGNTGFVFTSSAGGSRYWVGGSGDWNDSSHWSTSSGGTGGACVPTVSNDVFFDANSFTTGSSAVTIAAGNAYCRNMDWTGAAYAPTFTKPATFTLEIWGNLVLSPALSPNIRVAFMGPANATFTPNNATLGTFSMDIIKPGSGLTFLGDYNNTNAVLVINSGTLNLNGRTIAVSVITDNSSTQGTSLDIRNANITANWQYTGSIKSLQAAGSSIKAGIFRANGGVYNKVDVLAASSTNIGILNTTFTDLLFSNASNTSQAYIGANNTIGRLEYRGRGAINGTGNAIETLIFAPGRVYTFLSGSTTTITKDWFGSGTPCNLTEITSSAAGAFTVAKTAGEVNFDYVRLRNITATGATPFKALEHSENLGGNTNWDIAPYNGSTPIVGLGPDKILCAGEFPYTIKTDGFFASPLATYTWGNGSSNPTLVVAAPGTYTVTVSYPDGCTRTDEIVITRSDVVIAPITGTANVCTGAVTNLSSATAGGVWSSSNTAVATVSTSGAVTGVAAGTADIIYTVTNGNGCTGTLQQTVTVNATPAVATTAGPNSVFAGDNITLTNATIGGVWSSSNTAVATVDASGLVTGVAAGTVNIIYTVTGTGGCTAATTTALTVDAFDPAKRVLSITKTADAAEPATPGALAISLPAGVNAIENITVSYTVTGTATAGSDYTALTGTATIVAGQNSVAVPVDLINDTQIESAETVIATLTAGTSANYTYTIDGAAANVTVQIADDDDVPANRLLSATAQLNANEPANTGTFTIALPNGVQAPEAITVAYAMSGTAANGVDYETLTGTTIIPAGQNSIVINVKALDDQIIEQTKDIILTITGGTTATAGNFGVDGANAAATLIQTDNDYTVATRQLSVASNGNAAEPGTNSSFTISLPTGYVSSLPVTVSYTLTGTAAHGADYNAPATTITLPAGQNSIQVPVNVINDDLIEQTETVILTVTGGVASQGGSTVFTLSPNASASNASLNITDEDNTPGNRTLTVTAQNGAEPVTNGSFTVSLPSGLLASEDISVTYTVGGTATPGSDYVAIAGSIIIPAGQNSVQVPVTIVDNGVIEATETVVLTVAGGTSANFSYTQAAISSATANITDDDAAGNSTLVLLTKVSDAIEGGTNGQYRISLPPGVTSAEDITISFTNTGTAIRNTDYTLPGVTGGNITIPAGANAVNIDVNAANDGLIEGPEAMILNLTSAISASQLYAIDPAGNGAVVNIVDANAASSTPLQVFTNSNAAEPSTNGSFLVKLAGVATSAWPVTVGYRVSGTAVSGIDYQGIGTVTIPANQNSVTVNLNVKDDQIIETAETVVFTLLSGSATDGGGNAFIFPPDLANDDIMVNLADNDDLAANQILKVVKTTDAAEPGANGSFTVSLPAGYTSSANLTLNYNMSGSATRNTDYSIFTITLPAYSNSVSLPVSVINDQIVEGTETAIFNLTGGTDGNSFTYTADPAALTAAMNIADDDNTAVNRTLAVVAVANATEGGAAGSFTIKLPDGITATTPVNVNYTLGGTATSVADYAALTGTATIATGQNSTTVTVTPVNDNVIELTETVTLTITGGTGTGGTYTPATGSETASLNIADNDNVAGNKSLKVVRTAHAAEPGSNGAFSIGFEAASITSSEDITVNYTIAGTATSGTDYTALSGTVVLPAGQSSIPVSVLVKDDQLIEPINETVILTLTGGNSASFTFVPSANAALRSTSLNIVDDENIPANRVVTLTKTADAAEPGTNGNVRFSLPPNILCQVNITVNVFRSGTAAGGTDYLNFPVIVIPAGQNYVDIPVSVVNDNIIEQTETVIVAPSGINTAGLSPGSTFTFGSGAVTVNITDDENTPANRTISLTNARDGEEGLPASTGSFRFDINLPSGISTSEAIAVNYTIGGTALNGTDYTRIPTGAFTGAVTIGAGQNGISLIGNPVDDQIIEGTENVVITITSVTSPNFTYTFGAPAAATIADNDNAPANLELAVNKTADAVEGGANGEFIISLPGTTTIATETITVNYTLTGTATNGTDYTALTGAVVIPAGDHEVKIPVSAALDQIIEGLETVTLTLTGGRSGSFTFTPNAANANATVNITDADNIPANLALSISKLNDASEPSTSGRITFALPAGITATQNITVNYTVSGSATADADYAALPGTATILAGRNSVTIPVSVIDDQLIEPLETVTITLSGGSSPANVYTGAGTVTLNISDDESIPANLVLSISKDTDATEPNTPGGFIIALPENVTSTEDITVSYAISGTATAGVDYDELSGTAVIPTGNNSIAIPVTVADDQLIESNETVIATLTSGSSTSFSFTATGNVTINIADDDISNPANFVVTASATTNAAEPGTNGSFAISLPAGILAPEAITLNYTMSGTATAGVDYSPISGAITIPAGENSVLVPVIVSDDQIMENTETVILTLNGGTSANFAFTGTGSARLNITDDENATLNKVLAISKTADAAEPATNGGFNISLPAGITATENITVNYTVTGTAAAGTDYTPLTGTAVIIAGQNGVSLPLTVTDDQLIEQTETVIVTLNGGSSTSFAFTGNGSATLNITDDENTTLNKVLLISKTADAAEPAANGGFNIGLPAGITAAEQITVNYTVSGTATAGTDYAALTGSAVIPTGQNAVAIPVTVINDNVYETPETLTLTLSGGTSANFTFTASGSSATATASITDDDKMDQVITFTALPVKTFGDPAFTLSATGGASGNPVVFTSSNPAVAMVSGNTVTIIGVGTASITASQAGNAIYHAAANVTQVLTVLVPPNTAPTLAAIANQQACFATATQNVTLSGITAGTETNQTITLSVSSNNPGLFSALSVTQLVGGNAVLNYTLNNSAGGTALITVTVKDNGGTANGGTDTFSRSFTLVASPLPQLLIEASPGTSVSKGQTLDLRASGAAGYTWANAAGIISGQNSATLTVRPAQTTTYTVTGTSAAGCTSTQSITITVIEDYNLVANNVLTPNGDGKNDFFVIQNIDMYPNNEVRIFDRAGRAIYSKKGYNNEWDGTINGTPLHEETYYYIIELGKGVKPKRGFISIVRKY</sequence>
<keyword evidence="2" id="KW-1185">Reference proteome</keyword>
<dbReference type="Proteomes" id="UP001246858">
    <property type="component" value="Unassembled WGS sequence"/>
</dbReference>
<reference evidence="1" key="1">
    <citation type="submission" date="2023-07" db="EMBL/GenBank/DDBJ databases">
        <title>Sorghum-associated microbial communities from plants grown in Nebraska, USA.</title>
        <authorList>
            <person name="Schachtman D."/>
        </authorList>
    </citation>
    <scope>NUCLEOTIDE SEQUENCE</scope>
    <source>
        <strain evidence="1">2697</strain>
    </source>
</reference>
<gene>
    <name evidence="1" type="ORF">J2X78_003933</name>
</gene>
<name>A0ACC6L1V7_9SPHI</name>
<organism evidence="1 2">
    <name type="scientific">Pedobacter africanus</name>
    <dbReference type="NCBI Taxonomy" id="151894"/>
    <lineage>
        <taxon>Bacteria</taxon>
        <taxon>Pseudomonadati</taxon>
        <taxon>Bacteroidota</taxon>
        <taxon>Sphingobacteriia</taxon>
        <taxon>Sphingobacteriales</taxon>
        <taxon>Sphingobacteriaceae</taxon>
        <taxon>Pedobacter</taxon>
    </lineage>
</organism>
<protein>
    <submittedName>
        <fullName evidence="1">Gliding motility-associated-like protein</fullName>
    </submittedName>
</protein>